<accession>A0A919A200</accession>
<dbReference type="InterPro" id="IPR006311">
    <property type="entry name" value="TAT_signal"/>
</dbReference>
<dbReference type="RefSeq" id="WP_190139027.1">
    <property type="nucleotide sequence ID" value="NZ_BNBT01000121.1"/>
</dbReference>
<dbReference type="Proteomes" id="UP000608024">
    <property type="component" value="Unassembled WGS sequence"/>
</dbReference>
<reference evidence="2" key="1">
    <citation type="journal article" date="2014" name="Int. J. Syst. Evol. Microbiol.">
        <title>Complete genome sequence of Corynebacterium casei LMG S-19264T (=DSM 44701T), isolated from a smear-ripened cheese.</title>
        <authorList>
            <consortium name="US DOE Joint Genome Institute (JGI-PGF)"/>
            <person name="Walter F."/>
            <person name="Albersmeier A."/>
            <person name="Kalinowski J."/>
            <person name="Ruckert C."/>
        </authorList>
    </citation>
    <scope>NUCLEOTIDE SEQUENCE</scope>
    <source>
        <strain evidence="2">JCM 4784</strain>
    </source>
</reference>
<name>A0A919A200_9ACTN</name>
<dbReference type="PROSITE" id="PS51318">
    <property type="entry name" value="TAT"/>
    <property type="match status" value="1"/>
</dbReference>
<dbReference type="EMBL" id="BNBT01000121">
    <property type="protein sequence ID" value="GHE82077.1"/>
    <property type="molecule type" value="Genomic_DNA"/>
</dbReference>
<dbReference type="SUPFAM" id="SSF101898">
    <property type="entry name" value="NHL repeat"/>
    <property type="match status" value="1"/>
</dbReference>
<gene>
    <name evidence="2" type="ORF">GCM10018785_57700</name>
</gene>
<evidence type="ECO:0000313" key="3">
    <source>
        <dbReference type="Proteomes" id="UP000608024"/>
    </source>
</evidence>
<dbReference type="AlphaFoldDB" id="A0A919A200"/>
<evidence type="ECO:0008006" key="4">
    <source>
        <dbReference type="Google" id="ProtNLM"/>
    </source>
</evidence>
<sequence length="370" mass="40460">MHRRRFVRGALGTAAGATLLPALPARAAVRADGWQQADVPDAAEMAGLRSVAAAGPRLAWAVGTEGLDRTTYGRPLAYRWNGTAWFRTDTTGLAFNGFLTRVAANASGDAWAVGLDREHGLWHLYAWDGDGWERVPFPGEGAADTAVHDVAVAPDGSAWAVGTYENRSRTMHWNGRRWRWIRPLPSGNNNAAVGVRRSCRGDVWIYGSGVCARWDGAWHEIPLEGQMSHVTGMLPAAPNDIWLCGYHWSLPGGRPPAPRLSHYDGTAWQYVGTPFAGGELTGIVGDDRDRPDRIAGWEYPDGNRAHYLRWDGGNWVGERGPASTTPVLMNGIARVPGTREYWSAGSTSFFPYPPGQVRVERLRLPAGRSR</sequence>
<evidence type="ECO:0000256" key="1">
    <source>
        <dbReference type="SAM" id="SignalP"/>
    </source>
</evidence>
<evidence type="ECO:0000313" key="2">
    <source>
        <dbReference type="EMBL" id="GHE82077.1"/>
    </source>
</evidence>
<keyword evidence="1" id="KW-0732">Signal</keyword>
<comment type="caution">
    <text evidence="2">The sequence shown here is derived from an EMBL/GenBank/DDBJ whole genome shotgun (WGS) entry which is preliminary data.</text>
</comment>
<feature type="chain" id="PRO_5036835043" description="DUF4185 domain-containing protein" evidence="1">
    <location>
        <begin position="28"/>
        <end position="370"/>
    </location>
</feature>
<reference evidence="2" key="2">
    <citation type="submission" date="2020-09" db="EMBL/GenBank/DDBJ databases">
        <authorList>
            <person name="Sun Q."/>
            <person name="Ohkuma M."/>
        </authorList>
    </citation>
    <scope>NUCLEOTIDE SEQUENCE</scope>
    <source>
        <strain evidence="2">JCM 4784</strain>
    </source>
</reference>
<protein>
    <recommendedName>
        <fullName evidence="4">DUF4185 domain-containing protein</fullName>
    </recommendedName>
</protein>
<feature type="signal peptide" evidence="1">
    <location>
        <begin position="1"/>
        <end position="27"/>
    </location>
</feature>
<organism evidence="2 3">
    <name type="scientific">Streptomyces longispororuber</name>
    <dbReference type="NCBI Taxonomy" id="68230"/>
    <lineage>
        <taxon>Bacteria</taxon>
        <taxon>Bacillati</taxon>
        <taxon>Actinomycetota</taxon>
        <taxon>Actinomycetes</taxon>
        <taxon>Kitasatosporales</taxon>
        <taxon>Streptomycetaceae</taxon>
        <taxon>Streptomyces</taxon>
    </lineage>
</organism>
<keyword evidence="3" id="KW-1185">Reference proteome</keyword>
<proteinExistence type="predicted"/>